<sequence>MEHESTPPAKRKRGDTASEPATVPRRSEKFWFDDGSVVLQVESTRFRVHRSILANYSPVFDDLFKVPQPEGDKSDWVDGCPTVCMSGDTTDDWDSVLSFIYKPSSLPTKWPDVRKLAGMMRLGKKYQLDDIFQEALTRLEDQFPQELDADHSTDCISDELHSWIESNFEDIACIGEEMALWGILPFTYYLAVSVDANIPEFLLSHPNLSYNSVRSVTYGSSAMWKDVVERSFGWAKPTETIIPTKGCPTRHRCTAARTLVLGEVFTQIGSQDLCIALDNWEKDADHEFCVECHKTAKQACQDGRAYILNNLGRYFLGEGWEELEQTKSEHWPVIWKSR</sequence>
<dbReference type="Pfam" id="PF00651">
    <property type="entry name" value="BTB"/>
    <property type="match status" value="1"/>
</dbReference>
<evidence type="ECO:0000256" key="1">
    <source>
        <dbReference type="SAM" id="MobiDB-lite"/>
    </source>
</evidence>
<protein>
    <recommendedName>
        <fullName evidence="2">BTB domain-containing protein</fullName>
    </recommendedName>
</protein>
<name>A0A0D2NLJ4_HYPSF</name>
<dbReference type="AlphaFoldDB" id="A0A0D2NLJ4"/>
<reference evidence="4" key="1">
    <citation type="submission" date="2014-04" db="EMBL/GenBank/DDBJ databases">
        <title>Evolutionary Origins and Diversification of the Mycorrhizal Mutualists.</title>
        <authorList>
            <consortium name="DOE Joint Genome Institute"/>
            <consortium name="Mycorrhizal Genomics Consortium"/>
            <person name="Kohler A."/>
            <person name="Kuo A."/>
            <person name="Nagy L.G."/>
            <person name="Floudas D."/>
            <person name="Copeland A."/>
            <person name="Barry K.W."/>
            <person name="Cichocki N."/>
            <person name="Veneault-Fourrey C."/>
            <person name="LaButti K."/>
            <person name="Lindquist E.A."/>
            <person name="Lipzen A."/>
            <person name="Lundell T."/>
            <person name="Morin E."/>
            <person name="Murat C."/>
            <person name="Riley R."/>
            <person name="Ohm R."/>
            <person name="Sun H."/>
            <person name="Tunlid A."/>
            <person name="Henrissat B."/>
            <person name="Grigoriev I.V."/>
            <person name="Hibbett D.S."/>
            <person name="Martin F."/>
        </authorList>
    </citation>
    <scope>NUCLEOTIDE SEQUENCE [LARGE SCALE GENOMIC DNA]</scope>
    <source>
        <strain evidence="4">FD-334 SS-4</strain>
    </source>
</reference>
<proteinExistence type="predicted"/>
<feature type="domain" description="BTB" evidence="2">
    <location>
        <begin position="35"/>
        <end position="101"/>
    </location>
</feature>
<gene>
    <name evidence="3" type="ORF">HYPSUDRAFT_69051</name>
</gene>
<dbReference type="STRING" id="945553.A0A0D2NLJ4"/>
<accession>A0A0D2NLJ4</accession>
<dbReference type="SUPFAM" id="SSF54695">
    <property type="entry name" value="POZ domain"/>
    <property type="match status" value="1"/>
</dbReference>
<organism evidence="3 4">
    <name type="scientific">Hypholoma sublateritium (strain FD-334 SS-4)</name>
    <dbReference type="NCBI Taxonomy" id="945553"/>
    <lineage>
        <taxon>Eukaryota</taxon>
        <taxon>Fungi</taxon>
        <taxon>Dikarya</taxon>
        <taxon>Basidiomycota</taxon>
        <taxon>Agaricomycotina</taxon>
        <taxon>Agaricomycetes</taxon>
        <taxon>Agaricomycetidae</taxon>
        <taxon>Agaricales</taxon>
        <taxon>Agaricineae</taxon>
        <taxon>Strophariaceae</taxon>
        <taxon>Hypholoma</taxon>
    </lineage>
</organism>
<evidence type="ECO:0000313" key="4">
    <source>
        <dbReference type="Proteomes" id="UP000054270"/>
    </source>
</evidence>
<dbReference type="Proteomes" id="UP000054270">
    <property type="component" value="Unassembled WGS sequence"/>
</dbReference>
<dbReference type="SMART" id="SM00225">
    <property type="entry name" value="BTB"/>
    <property type="match status" value="1"/>
</dbReference>
<feature type="region of interest" description="Disordered" evidence="1">
    <location>
        <begin position="1"/>
        <end position="23"/>
    </location>
</feature>
<dbReference type="PROSITE" id="PS50097">
    <property type="entry name" value="BTB"/>
    <property type="match status" value="1"/>
</dbReference>
<dbReference type="OrthoDB" id="2799068at2759"/>
<dbReference type="InterPro" id="IPR011333">
    <property type="entry name" value="SKP1/BTB/POZ_sf"/>
</dbReference>
<evidence type="ECO:0000313" key="3">
    <source>
        <dbReference type="EMBL" id="KJA19709.1"/>
    </source>
</evidence>
<dbReference type="Gene3D" id="3.30.710.10">
    <property type="entry name" value="Potassium Channel Kv1.1, Chain A"/>
    <property type="match status" value="1"/>
</dbReference>
<dbReference type="EMBL" id="KN817574">
    <property type="protein sequence ID" value="KJA19709.1"/>
    <property type="molecule type" value="Genomic_DNA"/>
</dbReference>
<dbReference type="CDD" id="cd18186">
    <property type="entry name" value="BTB_POZ_ZBTB_KLHL-like"/>
    <property type="match status" value="1"/>
</dbReference>
<evidence type="ECO:0000259" key="2">
    <source>
        <dbReference type="PROSITE" id="PS50097"/>
    </source>
</evidence>
<dbReference type="InterPro" id="IPR000210">
    <property type="entry name" value="BTB/POZ_dom"/>
</dbReference>
<keyword evidence="4" id="KW-1185">Reference proteome</keyword>
<dbReference type="OMA" id="EDIACIG"/>